<reference evidence="1 2" key="1">
    <citation type="journal article" date="2017" name="Gigascience">
        <title>Draft genome of the honey bee ectoparasitic mite, Tropilaelaps mercedesae, is shaped by the parasitic life history.</title>
        <authorList>
            <person name="Dong X."/>
            <person name="Armstrong S.D."/>
            <person name="Xia D."/>
            <person name="Makepeace B.L."/>
            <person name="Darby A.C."/>
            <person name="Kadowaki T."/>
        </authorList>
    </citation>
    <scope>NUCLEOTIDE SEQUENCE [LARGE SCALE GENOMIC DNA]</scope>
    <source>
        <strain evidence="1">Wuxi-XJTLU</strain>
    </source>
</reference>
<feature type="non-terminal residue" evidence="1">
    <location>
        <position position="1"/>
    </location>
</feature>
<sequence>PAISTFKQLRYSLLNHPAISQSFCIGLTTVVCETFLMTMPEYMSYQDFIENASNFVEDFPTKRSGNISLWDWQPMVEPFQSVSLPYKLSRQDLSIVASCVDAVYEARHVFRNATMEMGQENIQLTLPSAKYFIIGACRLGELATFKRRADMLWQLCMAGCGDVVNENNTEGVDWTTICDAFLFLTPELRAFYRCRPQNAITETCRVAATYALGWCKGIPHSR</sequence>
<dbReference type="InParanoid" id="A0A1V9XZT6"/>
<dbReference type="OrthoDB" id="10522336at2759"/>
<proteinExistence type="predicted"/>
<accession>A0A1V9XZT6</accession>
<gene>
    <name evidence="1" type="ORF">BIW11_06114</name>
</gene>
<dbReference type="Proteomes" id="UP000192247">
    <property type="component" value="Unassembled WGS sequence"/>
</dbReference>
<evidence type="ECO:0000313" key="1">
    <source>
        <dbReference type="EMBL" id="OQR78878.1"/>
    </source>
</evidence>
<name>A0A1V9XZT6_9ACAR</name>
<dbReference type="EMBL" id="MNPL01001712">
    <property type="protein sequence ID" value="OQR78878.1"/>
    <property type="molecule type" value="Genomic_DNA"/>
</dbReference>
<dbReference type="AlphaFoldDB" id="A0A1V9XZT6"/>
<keyword evidence="2" id="KW-1185">Reference proteome</keyword>
<evidence type="ECO:0000313" key="2">
    <source>
        <dbReference type="Proteomes" id="UP000192247"/>
    </source>
</evidence>
<organism evidence="1 2">
    <name type="scientific">Tropilaelaps mercedesae</name>
    <dbReference type="NCBI Taxonomy" id="418985"/>
    <lineage>
        <taxon>Eukaryota</taxon>
        <taxon>Metazoa</taxon>
        <taxon>Ecdysozoa</taxon>
        <taxon>Arthropoda</taxon>
        <taxon>Chelicerata</taxon>
        <taxon>Arachnida</taxon>
        <taxon>Acari</taxon>
        <taxon>Parasitiformes</taxon>
        <taxon>Mesostigmata</taxon>
        <taxon>Gamasina</taxon>
        <taxon>Dermanyssoidea</taxon>
        <taxon>Laelapidae</taxon>
        <taxon>Tropilaelaps</taxon>
    </lineage>
</organism>
<comment type="caution">
    <text evidence="1">The sequence shown here is derived from an EMBL/GenBank/DDBJ whole genome shotgun (WGS) entry which is preliminary data.</text>
</comment>
<protein>
    <submittedName>
        <fullName evidence="1">Uncharacterized protein</fullName>
    </submittedName>
</protein>